<dbReference type="GO" id="GO:1902201">
    <property type="term" value="P:negative regulation of bacterial-type flagellum-dependent cell motility"/>
    <property type="evidence" value="ECO:0007669"/>
    <property type="project" value="TreeGrafter"/>
</dbReference>
<gene>
    <name evidence="6" type="ORF">EDD30_6667</name>
</gene>
<evidence type="ECO:0000256" key="3">
    <source>
        <dbReference type="SAM" id="MobiDB-lite"/>
    </source>
</evidence>
<dbReference type="Pfam" id="PF00990">
    <property type="entry name" value="GGDEF"/>
    <property type="match status" value="1"/>
</dbReference>
<feature type="domain" description="HAMP" evidence="4">
    <location>
        <begin position="221"/>
        <end position="273"/>
    </location>
</feature>
<dbReference type="InterPro" id="IPR029787">
    <property type="entry name" value="Nucleotide_cyclase"/>
</dbReference>
<name>A0A3N1GTN6_9ACTN</name>
<dbReference type="GO" id="GO:0043709">
    <property type="term" value="P:cell adhesion involved in single-species biofilm formation"/>
    <property type="evidence" value="ECO:0007669"/>
    <property type="project" value="TreeGrafter"/>
</dbReference>
<dbReference type="PROSITE" id="PS50887">
    <property type="entry name" value="GGDEF"/>
    <property type="match status" value="1"/>
</dbReference>
<dbReference type="Gene3D" id="3.30.70.270">
    <property type="match status" value="1"/>
</dbReference>
<keyword evidence="1" id="KW-0812">Transmembrane</keyword>
<feature type="region of interest" description="Disordered" evidence="3">
    <location>
        <begin position="594"/>
        <end position="626"/>
    </location>
</feature>
<dbReference type="SUPFAM" id="SSF55073">
    <property type="entry name" value="Nucleotide cyclase"/>
    <property type="match status" value="1"/>
</dbReference>
<evidence type="ECO:0000259" key="4">
    <source>
        <dbReference type="PROSITE" id="PS50885"/>
    </source>
</evidence>
<dbReference type="Proteomes" id="UP000271683">
    <property type="component" value="Unassembled WGS sequence"/>
</dbReference>
<comment type="caution">
    <text evidence="6">The sequence shown here is derived from an EMBL/GenBank/DDBJ whole genome shotgun (WGS) entry which is preliminary data.</text>
</comment>
<evidence type="ECO:0000313" key="6">
    <source>
        <dbReference type="EMBL" id="ROP33643.1"/>
    </source>
</evidence>
<dbReference type="NCBIfam" id="TIGR00254">
    <property type="entry name" value="GGDEF"/>
    <property type="match status" value="1"/>
</dbReference>
<dbReference type="GO" id="GO:0007165">
    <property type="term" value="P:signal transduction"/>
    <property type="evidence" value="ECO:0007669"/>
    <property type="project" value="InterPro"/>
</dbReference>
<dbReference type="OrthoDB" id="23692at2"/>
<proteinExistence type="predicted"/>
<accession>A0A3N1GTN6</accession>
<dbReference type="FunFam" id="3.30.70.270:FF:000001">
    <property type="entry name" value="Diguanylate cyclase domain protein"/>
    <property type="match status" value="1"/>
</dbReference>
<dbReference type="PROSITE" id="PS50885">
    <property type="entry name" value="HAMP"/>
    <property type="match status" value="1"/>
</dbReference>
<dbReference type="SMART" id="SM00267">
    <property type="entry name" value="GGDEF"/>
    <property type="match status" value="1"/>
</dbReference>
<dbReference type="PANTHER" id="PTHR45138">
    <property type="entry name" value="REGULATORY COMPONENTS OF SENSORY TRANSDUCTION SYSTEM"/>
    <property type="match status" value="1"/>
</dbReference>
<dbReference type="InterPro" id="IPR003660">
    <property type="entry name" value="HAMP_dom"/>
</dbReference>
<dbReference type="CDD" id="cd01949">
    <property type="entry name" value="GGDEF"/>
    <property type="match status" value="1"/>
</dbReference>
<dbReference type="CDD" id="cd06225">
    <property type="entry name" value="HAMP"/>
    <property type="match status" value="1"/>
</dbReference>
<evidence type="ECO:0000313" key="7">
    <source>
        <dbReference type="Proteomes" id="UP000271683"/>
    </source>
</evidence>
<dbReference type="Pfam" id="PF00672">
    <property type="entry name" value="HAMP"/>
    <property type="match status" value="1"/>
</dbReference>
<dbReference type="InterPro" id="IPR043128">
    <property type="entry name" value="Rev_trsase/Diguanyl_cyclase"/>
</dbReference>
<protein>
    <submittedName>
        <fullName evidence="6">Diguanylate cyclase (GGDEF)-like protein</fullName>
    </submittedName>
</protein>
<evidence type="ECO:0000259" key="5">
    <source>
        <dbReference type="PROSITE" id="PS50887"/>
    </source>
</evidence>
<feature type="compositionally biased region" description="Low complexity" evidence="3">
    <location>
        <begin position="609"/>
        <end position="620"/>
    </location>
</feature>
<dbReference type="SUPFAM" id="SSF158472">
    <property type="entry name" value="HAMP domain-like"/>
    <property type="match status" value="1"/>
</dbReference>
<dbReference type="PANTHER" id="PTHR45138:SF9">
    <property type="entry name" value="DIGUANYLATE CYCLASE DGCM-RELATED"/>
    <property type="match status" value="1"/>
</dbReference>
<dbReference type="InterPro" id="IPR000160">
    <property type="entry name" value="GGDEF_dom"/>
</dbReference>
<dbReference type="PROSITE" id="PS51257">
    <property type="entry name" value="PROKAR_LIPOPROTEIN"/>
    <property type="match status" value="1"/>
</dbReference>
<reference evidence="6 7" key="1">
    <citation type="submission" date="2018-11" db="EMBL/GenBank/DDBJ databases">
        <title>Sequencing the genomes of 1000 actinobacteria strains.</title>
        <authorList>
            <person name="Klenk H.-P."/>
        </authorList>
    </citation>
    <scope>NUCLEOTIDE SEQUENCE [LARGE SCALE GENOMIC DNA]</scope>
    <source>
        <strain evidence="6 7">DSM 43634</strain>
    </source>
</reference>
<dbReference type="GO" id="GO:0052621">
    <property type="term" value="F:diguanylate cyclase activity"/>
    <property type="evidence" value="ECO:0007669"/>
    <property type="project" value="TreeGrafter"/>
</dbReference>
<sequence length="626" mass="67689">MRGYRTRIRLRQRVGVKFFLMLALLVSCLLAVAMVGAGTRASMKSEAQRLYADSAVNMQRLAVLRATFTEAGRVALQMIPTTDRTRLAELRTRLYNFTVPEADRLLTALREELGPGPGTLPVDQMITYWQGFRALLNSPTVLATASGTTDTATNDQMVEQVSKAWNALEATVVQMQTDLATRAGEGYARIEREYEQSQRNITLIIAAALIAGIGGVVWLIRDVVPRIQTYSRFAADVADGQLGVRLEPTGSDELSELGHALNRMVERRAAEHDYDTTQAEFSRALQLTKNESEAHQLLKRHLERAIPGATAVVLIRNNSADRLQSATLLPDDGIMAERLAGALPHTCLAVRFAQPNDEIAGHDGLLRCDLCGDGASSSRCEPLLVGGEVIGAVVVQRSQLAEQNKRRITESVVHAAPVLANLRNLALAEHRALTDALTGLPNQRASHDTLLRMAAQSCRALDPLAVVLIDLDHFKQINDLYGHDKGDEVLAAVGAMFAASLRASDFAGRFGGEEFLVLLPGTSSREAKGVAEHLRTAMSAITIPHFERKITASFGVAVLPDHAPDAATLVRQADRALYLAKAAGRDRVHIAADAHAPTPAVRHPRITGAAPDATASTASTADRHPS</sequence>
<dbReference type="SMART" id="SM00304">
    <property type="entry name" value="HAMP"/>
    <property type="match status" value="1"/>
</dbReference>
<evidence type="ECO:0000256" key="2">
    <source>
        <dbReference type="ARBA" id="ARBA00022989"/>
    </source>
</evidence>
<dbReference type="SUPFAM" id="SSF55781">
    <property type="entry name" value="GAF domain-like"/>
    <property type="match status" value="1"/>
</dbReference>
<organism evidence="6 7">
    <name type="scientific">Couchioplanes caeruleus</name>
    <dbReference type="NCBI Taxonomy" id="56438"/>
    <lineage>
        <taxon>Bacteria</taxon>
        <taxon>Bacillati</taxon>
        <taxon>Actinomycetota</taxon>
        <taxon>Actinomycetes</taxon>
        <taxon>Micromonosporales</taxon>
        <taxon>Micromonosporaceae</taxon>
        <taxon>Couchioplanes</taxon>
    </lineage>
</organism>
<dbReference type="GO" id="GO:0005886">
    <property type="term" value="C:plasma membrane"/>
    <property type="evidence" value="ECO:0007669"/>
    <property type="project" value="TreeGrafter"/>
</dbReference>
<dbReference type="Gene3D" id="6.10.340.10">
    <property type="match status" value="1"/>
</dbReference>
<feature type="domain" description="GGDEF" evidence="5">
    <location>
        <begin position="462"/>
        <end position="593"/>
    </location>
</feature>
<dbReference type="EMBL" id="RJKL01000001">
    <property type="protein sequence ID" value="ROP33643.1"/>
    <property type="molecule type" value="Genomic_DNA"/>
</dbReference>
<dbReference type="AlphaFoldDB" id="A0A3N1GTN6"/>
<evidence type="ECO:0000256" key="1">
    <source>
        <dbReference type="ARBA" id="ARBA00022692"/>
    </source>
</evidence>
<keyword evidence="2" id="KW-0472">Membrane</keyword>
<dbReference type="InterPro" id="IPR050469">
    <property type="entry name" value="Diguanylate_Cyclase"/>
</dbReference>
<keyword evidence="2" id="KW-1133">Transmembrane helix</keyword>